<sequence>MSEPTTTMRDALEAAFEEADKPLPASEPVAAIEPDIPAAASDAAEPQAQDASQDLNALAEDKSKDDRPRDENGKFKPKEATEPPAQEPQDQGMQPGPKAGPKNHPERAPQAWRPEVREHWAQLPEPVRAEIARRESEHARFIQDSSEARRNNEALMRTIAPYEAFIRAENSNPMQAIDNLMSTAARLRTGTAPELAQMVAGLVNQFGVGRFGNAFIEQLDSALAGQAPQQDPQQAAIEQALNQRLAPVQQMLTQFQQAQLAQQQQVTSSAQNEVADFLNKAEFGEDVRDDMADLMEAATRRGQNLSLADAYKKACLMNDNVRSVITQRVRAQGAQQGTQAAQKARSTAVQVSGAAPMGALRQDPTDVRSAIEAAIAASSR</sequence>
<gene>
    <name evidence="2" type="ORF">UFOVP312_37</name>
</gene>
<feature type="compositionally biased region" description="Basic and acidic residues" evidence="1">
    <location>
        <begin position="59"/>
        <end position="81"/>
    </location>
</feature>
<dbReference type="EMBL" id="LR796318">
    <property type="protein sequence ID" value="CAB4136655.1"/>
    <property type="molecule type" value="Genomic_DNA"/>
</dbReference>
<evidence type="ECO:0000256" key="1">
    <source>
        <dbReference type="SAM" id="MobiDB-lite"/>
    </source>
</evidence>
<accession>A0A6J5LQ62</accession>
<protein>
    <submittedName>
        <fullName evidence="2">Uncharacterized protein</fullName>
    </submittedName>
</protein>
<feature type="region of interest" description="Disordered" evidence="1">
    <location>
        <begin position="1"/>
        <end position="114"/>
    </location>
</feature>
<organism evidence="2">
    <name type="scientific">uncultured Caudovirales phage</name>
    <dbReference type="NCBI Taxonomy" id="2100421"/>
    <lineage>
        <taxon>Viruses</taxon>
        <taxon>Duplodnaviria</taxon>
        <taxon>Heunggongvirae</taxon>
        <taxon>Uroviricota</taxon>
        <taxon>Caudoviricetes</taxon>
        <taxon>Peduoviridae</taxon>
        <taxon>Maltschvirus</taxon>
        <taxon>Maltschvirus maltsch</taxon>
    </lineage>
</organism>
<feature type="compositionally biased region" description="Low complexity" evidence="1">
    <location>
        <begin position="30"/>
        <end position="54"/>
    </location>
</feature>
<proteinExistence type="predicted"/>
<name>A0A6J5LQ62_9CAUD</name>
<evidence type="ECO:0000313" key="2">
    <source>
        <dbReference type="EMBL" id="CAB4136655.1"/>
    </source>
</evidence>
<reference evidence="2" key="1">
    <citation type="submission" date="2020-04" db="EMBL/GenBank/DDBJ databases">
        <authorList>
            <person name="Chiriac C."/>
            <person name="Salcher M."/>
            <person name="Ghai R."/>
            <person name="Kavagutti S V."/>
        </authorList>
    </citation>
    <scope>NUCLEOTIDE SEQUENCE</scope>
</reference>